<dbReference type="AlphaFoldDB" id="A0A4Z0HGX7"/>
<dbReference type="OrthoDB" id="9793039at2"/>
<dbReference type="InterPro" id="IPR052164">
    <property type="entry name" value="Anthracycline_SecMetBiosynth"/>
</dbReference>
<reference evidence="2 3" key="1">
    <citation type="submission" date="2019-03" db="EMBL/GenBank/DDBJ databases">
        <authorList>
            <person name="Gonzalez-Pimentel J.L."/>
        </authorList>
    </citation>
    <scope>NUCLEOTIDE SEQUENCE [LARGE SCALE GENOMIC DNA]</scope>
    <source>
        <strain evidence="2 3">JCM 31289</strain>
    </source>
</reference>
<dbReference type="InterPro" id="IPR029068">
    <property type="entry name" value="Glyas_Bleomycin-R_OHBP_Dase"/>
</dbReference>
<proteinExistence type="predicted"/>
<gene>
    <name evidence="2" type="ORF">E4099_04165</name>
</gene>
<sequence length="255" mass="27079">MSAAPEGVTGAPCWVSLMSRDLGTTQDFYGSVLGWTFRSSREEGFSIAVAGGAPVAGIGAVARTYRVAVSWTPYFAVDDADEAAARIRERSATVAVGPIPFGRGRAALASDQDGAVFGIWQGHRPHWSVGRGSAPAWLELRTRDTFAAAIFYAGVLRWATEGEGGCDVVYKSDQVIVRDSSHEVAGISGGAVESAPDPHVRPRWHVYFRTPDLDAAIEAAQSRGGVVTQHPHVSRLGREATLRDPDGGLFSLLTG</sequence>
<dbReference type="Pfam" id="PF00903">
    <property type="entry name" value="Glyoxalase"/>
    <property type="match status" value="1"/>
</dbReference>
<organism evidence="2 3">
    <name type="scientific">Streptomyces palmae</name>
    <dbReference type="NCBI Taxonomy" id="1701085"/>
    <lineage>
        <taxon>Bacteria</taxon>
        <taxon>Bacillati</taxon>
        <taxon>Actinomycetota</taxon>
        <taxon>Actinomycetes</taxon>
        <taxon>Kitasatosporales</taxon>
        <taxon>Streptomycetaceae</taxon>
        <taxon>Streptomyces</taxon>
    </lineage>
</organism>
<feature type="domain" description="VOC" evidence="1">
    <location>
        <begin position="134"/>
        <end position="255"/>
    </location>
</feature>
<dbReference type="EMBL" id="SRID01000020">
    <property type="protein sequence ID" value="TGB17099.1"/>
    <property type="molecule type" value="Genomic_DNA"/>
</dbReference>
<evidence type="ECO:0000313" key="2">
    <source>
        <dbReference type="EMBL" id="TGB17099.1"/>
    </source>
</evidence>
<dbReference type="Gene3D" id="3.10.180.10">
    <property type="entry name" value="2,3-Dihydroxybiphenyl 1,2-Dioxygenase, domain 1"/>
    <property type="match status" value="2"/>
</dbReference>
<keyword evidence="3" id="KW-1185">Reference proteome</keyword>
<dbReference type="PANTHER" id="PTHR33993:SF10">
    <property type="entry name" value="CONSERVED PROTEIN"/>
    <property type="match status" value="1"/>
</dbReference>
<dbReference type="InterPro" id="IPR004360">
    <property type="entry name" value="Glyas_Fos-R_dOase_dom"/>
</dbReference>
<name>A0A4Z0HGX7_9ACTN</name>
<evidence type="ECO:0000313" key="3">
    <source>
        <dbReference type="Proteomes" id="UP000297948"/>
    </source>
</evidence>
<evidence type="ECO:0000259" key="1">
    <source>
        <dbReference type="PROSITE" id="PS51819"/>
    </source>
</evidence>
<dbReference type="InterPro" id="IPR037523">
    <property type="entry name" value="VOC_core"/>
</dbReference>
<feature type="domain" description="VOC" evidence="1">
    <location>
        <begin position="11"/>
        <end position="122"/>
    </location>
</feature>
<dbReference type="SUPFAM" id="SSF54593">
    <property type="entry name" value="Glyoxalase/Bleomycin resistance protein/Dihydroxybiphenyl dioxygenase"/>
    <property type="match status" value="2"/>
</dbReference>
<comment type="caution">
    <text evidence="2">The sequence shown here is derived from an EMBL/GenBank/DDBJ whole genome shotgun (WGS) entry which is preliminary data.</text>
</comment>
<dbReference type="InterPro" id="IPR041581">
    <property type="entry name" value="Glyoxalase_6"/>
</dbReference>
<protein>
    <submittedName>
        <fullName evidence="2">VOC family protein</fullName>
    </submittedName>
</protein>
<dbReference type="Proteomes" id="UP000297948">
    <property type="component" value="Unassembled WGS sequence"/>
</dbReference>
<dbReference type="PANTHER" id="PTHR33993">
    <property type="entry name" value="GLYOXALASE-RELATED"/>
    <property type="match status" value="1"/>
</dbReference>
<dbReference type="PROSITE" id="PS51819">
    <property type="entry name" value="VOC"/>
    <property type="match status" value="2"/>
</dbReference>
<dbReference type="Pfam" id="PF18029">
    <property type="entry name" value="Glyoxalase_6"/>
    <property type="match status" value="1"/>
</dbReference>
<accession>A0A4Z0HGX7</accession>